<dbReference type="EMBL" id="CP006720">
    <property type="protein sequence ID" value="AHI58346.1"/>
    <property type="molecule type" value="Genomic_DNA"/>
</dbReference>
<keyword evidence="2" id="KW-1185">Reference proteome</keyword>
<dbReference type="RefSeq" id="WP_025317603.1">
    <property type="nucleotide sequence ID" value="NZ_CP002082.1"/>
</dbReference>
<proteinExistence type="predicted"/>
<dbReference type="HOGENOM" id="CLU_2920468_0_0_14"/>
<gene>
    <name evidence="1" type="ORF">P344_05120</name>
</gene>
<organism evidence="1 2">
    <name type="scientific">Spiroplasma mirum ATCC 29335</name>
    <dbReference type="NCBI Taxonomy" id="838561"/>
    <lineage>
        <taxon>Bacteria</taxon>
        <taxon>Bacillati</taxon>
        <taxon>Mycoplasmatota</taxon>
        <taxon>Mollicutes</taxon>
        <taxon>Entomoplasmatales</taxon>
        <taxon>Spiroplasmataceae</taxon>
        <taxon>Spiroplasma</taxon>
    </lineage>
</organism>
<dbReference type="Proteomes" id="UP000019260">
    <property type="component" value="Chromosome"/>
</dbReference>
<sequence>MKYNFDEIVDRSGTYDHDRKWNIEYLMQTYQINPPKKNIPRGLVILILNVPSRLWMLLKNE</sequence>
<dbReference type="KEGG" id="smia:P344_05120"/>
<dbReference type="KEGG" id="smir:SMM_0854"/>
<evidence type="ECO:0000313" key="1">
    <source>
        <dbReference type="EMBL" id="AHI58346.1"/>
    </source>
</evidence>
<reference evidence="1 2" key="1">
    <citation type="submission" date="2013-09" db="EMBL/GenBank/DDBJ databases">
        <title>Complete genome sequence of Spiroplasma mirum suckling mouse cataract agent.</title>
        <authorList>
            <person name="Landry C.A."/>
            <person name="Bastian F.O."/>
            <person name="Thune R.L."/>
        </authorList>
    </citation>
    <scope>NUCLEOTIDE SEQUENCE [LARGE SCALE GENOMIC DNA]</scope>
    <source>
        <strain evidence="1 2">SMCA</strain>
    </source>
</reference>
<dbReference type="STRING" id="838561.P344_05120"/>
<name>W0GRI4_9MOLU</name>
<accession>W0GRI4</accession>
<protein>
    <submittedName>
        <fullName evidence="1">Uncharacterized protein</fullName>
    </submittedName>
</protein>
<evidence type="ECO:0000313" key="2">
    <source>
        <dbReference type="Proteomes" id="UP000019260"/>
    </source>
</evidence>
<dbReference type="AlphaFoldDB" id="W0GRI4"/>